<dbReference type="SUPFAM" id="SSF50475">
    <property type="entry name" value="FMN-binding split barrel"/>
    <property type="match status" value="1"/>
</dbReference>
<dbReference type="PANTHER" id="PTHR42815">
    <property type="entry name" value="FAD-BINDING, PUTATIVE (AFU_ORTHOLOGUE AFUA_6G07600)-RELATED"/>
    <property type="match status" value="1"/>
</dbReference>
<feature type="compositionally biased region" description="Low complexity" evidence="1">
    <location>
        <begin position="302"/>
        <end position="312"/>
    </location>
</feature>
<keyword evidence="4" id="KW-1185">Reference proteome</keyword>
<feature type="region of interest" description="Disordered" evidence="1">
    <location>
        <begin position="248"/>
        <end position="428"/>
    </location>
</feature>
<organism evidence="3 4">
    <name type="scientific">Streptomyces lonarensis</name>
    <dbReference type="NCBI Taxonomy" id="700599"/>
    <lineage>
        <taxon>Bacteria</taxon>
        <taxon>Bacillati</taxon>
        <taxon>Actinomycetota</taxon>
        <taxon>Actinomycetes</taxon>
        <taxon>Kitasatosporales</taxon>
        <taxon>Streptomycetaceae</taxon>
        <taxon>Streptomyces</taxon>
    </lineage>
</organism>
<evidence type="ECO:0000259" key="2">
    <source>
        <dbReference type="Pfam" id="PF01243"/>
    </source>
</evidence>
<evidence type="ECO:0000256" key="1">
    <source>
        <dbReference type="SAM" id="MobiDB-lite"/>
    </source>
</evidence>
<sequence>MAEISEPGRGPGRTSGHPTGERRDETADDAARGERGWQPPAAAAAAHRPGNAGQWSVQERLGTTEAARRFHAEQVVGRLNRRMREFVARQEMFFLATSDRFGECHSTLRAGPPGFLRAVDEQTLVYPEYRGSGVHASLGNIAENPHAGLLLVDFERARIGLHVNGRAHLLGEEEFREEHPEVPTDPVPGRRARLWVRIDVITAHIHGATHIPHLVGVPKRTPREWGSQDYRRRGGDFFGVARARAAAAGPPAVPAQPPGPPVPGAAATGTGTEQGAETHPADPPPDPEAAAEHGHAEEAAHPAEAPVGEPVEPGGPPTPGEVTYVSPLRLDDPAPTRSAPATPPPPPAPSGAPGGRRGAPGGPGTGGPQDGPTPGTDDGTATARTSAARTTAALQTLREQAERALAEAERRGRRAGSSSGAGGWFGEG</sequence>
<feature type="compositionally biased region" description="Low complexity" evidence="1">
    <location>
        <begin position="264"/>
        <end position="278"/>
    </location>
</feature>
<protein>
    <submittedName>
        <fullName evidence="3">Pyridoxamine 5'-phosphate oxidase</fullName>
    </submittedName>
</protein>
<feature type="compositionally biased region" description="Gly residues" evidence="1">
    <location>
        <begin position="419"/>
        <end position="428"/>
    </location>
</feature>
<evidence type="ECO:0000313" key="4">
    <source>
        <dbReference type="Proteomes" id="UP000578686"/>
    </source>
</evidence>
<feature type="compositionally biased region" description="Pro residues" evidence="1">
    <location>
        <begin position="341"/>
        <end position="350"/>
    </location>
</feature>
<feature type="compositionally biased region" description="Basic and acidic residues" evidence="1">
    <location>
        <begin position="19"/>
        <end position="35"/>
    </location>
</feature>
<feature type="region of interest" description="Disordered" evidence="1">
    <location>
        <begin position="1"/>
        <end position="55"/>
    </location>
</feature>
<proteinExistence type="predicted"/>
<feature type="compositionally biased region" description="Basic and acidic residues" evidence="1">
    <location>
        <begin position="290"/>
        <end position="301"/>
    </location>
</feature>
<dbReference type="Proteomes" id="UP000578686">
    <property type="component" value="Unassembled WGS sequence"/>
</dbReference>
<dbReference type="InterPro" id="IPR011576">
    <property type="entry name" value="Pyridox_Oxase_N"/>
</dbReference>
<gene>
    <name evidence="3" type="ORF">HCN56_22770</name>
</gene>
<feature type="domain" description="Pyridoxamine 5'-phosphate oxidase N-terminal" evidence="2">
    <location>
        <begin position="81"/>
        <end position="201"/>
    </location>
</feature>
<evidence type="ECO:0000313" key="3">
    <source>
        <dbReference type="EMBL" id="NJQ08326.1"/>
    </source>
</evidence>
<name>A0A7X6I127_9ACTN</name>
<dbReference type="Pfam" id="PF01243">
    <property type="entry name" value="PNPOx_N"/>
    <property type="match status" value="1"/>
</dbReference>
<dbReference type="RefSeq" id="WP_167974113.1">
    <property type="nucleotide sequence ID" value="NZ_JAAVJD010000282.1"/>
</dbReference>
<accession>A0A7X6I127</accession>
<dbReference type="AlphaFoldDB" id="A0A7X6I127"/>
<dbReference type="EMBL" id="JAAVJD010000282">
    <property type="protein sequence ID" value="NJQ08326.1"/>
    <property type="molecule type" value="Genomic_DNA"/>
</dbReference>
<dbReference type="InterPro" id="IPR012349">
    <property type="entry name" value="Split_barrel_FMN-bd"/>
</dbReference>
<feature type="compositionally biased region" description="Basic and acidic residues" evidence="1">
    <location>
        <begin position="399"/>
        <end position="410"/>
    </location>
</feature>
<dbReference type="PANTHER" id="PTHR42815:SF2">
    <property type="entry name" value="FAD-BINDING, PUTATIVE (AFU_ORTHOLOGUE AFUA_6G07600)-RELATED"/>
    <property type="match status" value="1"/>
</dbReference>
<feature type="compositionally biased region" description="Gly residues" evidence="1">
    <location>
        <begin position="352"/>
        <end position="369"/>
    </location>
</feature>
<feature type="compositionally biased region" description="Pro residues" evidence="1">
    <location>
        <begin position="251"/>
        <end position="263"/>
    </location>
</feature>
<feature type="compositionally biased region" description="Low complexity" evidence="1">
    <location>
        <begin position="370"/>
        <end position="393"/>
    </location>
</feature>
<dbReference type="Gene3D" id="2.30.110.10">
    <property type="entry name" value="Electron Transport, Fmn-binding Protein, Chain A"/>
    <property type="match status" value="1"/>
</dbReference>
<comment type="caution">
    <text evidence="3">The sequence shown here is derived from an EMBL/GenBank/DDBJ whole genome shotgun (WGS) entry which is preliminary data.</text>
</comment>
<reference evidence="3 4" key="1">
    <citation type="submission" date="2020-03" db="EMBL/GenBank/DDBJ databases">
        <title>Draft genome of Streptomyces sp. ventii, isolated from the Axial Seamount in the Pacific Ocean, and resequencing of the two type strains Streptomyces lonarensis strain NCL 716 and Streptomyces bohaiensis strain 11A07.</title>
        <authorList>
            <person name="Loughran R.M."/>
            <person name="Pfannmuller K.M."/>
            <person name="Wasson B.J."/>
            <person name="Deadmond M.C."/>
            <person name="Paddock B.E."/>
            <person name="Koyack M.J."/>
            <person name="Gallegos D.A."/>
            <person name="Mitchell E.A."/>
            <person name="Ushijima B."/>
            <person name="Saw J.H."/>
            <person name="Mcphail K.L."/>
            <person name="Videau P."/>
        </authorList>
    </citation>
    <scope>NUCLEOTIDE SEQUENCE [LARGE SCALE GENOMIC DNA]</scope>
    <source>
        <strain evidence="3 4">NCL716</strain>
    </source>
</reference>